<dbReference type="Gene3D" id="3.40.50.2300">
    <property type="match status" value="1"/>
</dbReference>
<dbReference type="AlphaFoldDB" id="A0A832MMS5"/>
<dbReference type="InterPro" id="IPR003018">
    <property type="entry name" value="GAF"/>
</dbReference>
<dbReference type="InterPro" id="IPR005467">
    <property type="entry name" value="His_kinase_dom"/>
</dbReference>
<accession>A0A832MMS5</accession>
<keyword evidence="4" id="KW-0808">Transferase</keyword>
<comment type="catalytic activity">
    <reaction evidence="1">
        <text>ATP + protein L-histidine = ADP + protein N-phospho-L-histidine.</text>
        <dbReference type="EC" id="2.7.13.3"/>
    </reaction>
</comment>
<dbReference type="InterPro" id="IPR000014">
    <property type="entry name" value="PAS"/>
</dbReference>
<dbReference type="SUPFAM" id="SSF55785">
    <property type="entry name" value="PYP-like sensor domain (PAS domain)"/>
    <property type="match status" value="1"/>
</dbReference>
<evidence type="ECO:0000259" key="9">
    <source>
        <dbReference type="PROSITE" id="PS50112"/>
    </source>
</evidence>
<dbReference type="Pfam" id="PF13185">
    <property type="entry name" value="GAF_2"/>
    <property type="match status" value="1"/>
</dbReference>
<dbReference type="InterPro" id="IPR003594">
    <property type="entry name" value="HATPase_dom"/>
</dbReference>
<dbReference type="SMART" id="SM00387">
    <property type="entry name" value="HATPase_c"/>
    <property type="match status" value="1"/>
</dbReference>
<dbReference type="PROSITE" id="PS50109">
    <property type="entry name" value="HIS_KIN"/>
    <property type="match status" value="1"/>
</dbReference>
<evidence type="ECO:0000256" key="5">
    <source>
        <dbReference type="ARBA" id="ARBA00022777"/>
    </source>
</evidence>
<dbReference type="SUPFAM" id="SSF55874">
    <property type="entry name" value="ATPase domain of HSP90 chaperone/DNA topoisomerase II/histidine kinase"/>
    <property type="match status" value="1"/>
</dbReference>
<evidence type="ECO:0000256" key="4">
    <source>
        <dbReference type="ARBA" id="ARBA00022679"/>
    </source>
</evidence>
<dbReference type="PRINTS" id="PR00344">
    <property type="entry name" value="BCTRLSENSOR"/>
</dbReference>
<dbReference type="InterPro" id="IPR035965">
    <property type="entry name" value="PAS-like_dom_sf"/>
</dbReference>
<dbReference type="SMART" id="SM00091">
    <property type="entry name" value="PAS"/>
    <property type="match status" value="1"/>
</dbReference>
<dbReference type="PROSITE" id="PS50110">
    <property type="entry name" value="RESPONSE_REGULATORY"/>
    <property type="match status" value="1"/>
</dbReference>
<dbReference type="InterPro" id="IPR013656">
    <property type="entry name" value="PAS_4"/>
</dbReference>
<feature type="domain" description="PAS" evidence="9">
    <location>
        <begin position="104"/>
        <end position="144"/>
    </location>
</feature>
<sequence>MNRSHLRLMRRRRAALESRLTHELAPALGAARARDEVREFLDALERALHACTPGAIRDATSGAFERWLELGADPLSVTRTLFALVLARPLFERVRDAFDPWVATGAFASALLDAVPQPMLVLDLDGRVRHANSAFAGLSGFEPQRARLTPLANLLTADTRAWASAPLTSHPGAPGRHYGRVRLAACPDIELLASARAFGLAGARLGWFVMLLPEPDVAVGSPSVAEMLKREKRQKEKFAALLAVSNAVVTTLELDTIIPTIAKQVRQVIQTDECTVFLLDERENLLRPVVCDVETYEEEMMAVRLRPGEGISGTVALTGKGEIVNDAENDPRAVQVPGTPAEASSLLCVPLFERDRVAGVITLVRVGEDRQLFDSEDLELATLFAGQCSAALANARLFEGLKAAFDELRSTQHQLVQSAKLNALGEMAGGVAHDFNNILAAILGRTQLLLQTTQDPEVRRQLEVVEQAALDGAQTVRRVQEFTRVRHDERFETLDVNEVVAGVVELTRPAWESGAKRRGVSIEITRDLRATLPIAGNASELREVFTNLMLNAVDALPDGGRIVLATEDGPDEVRVRLADDGVGMDEETRSRVFDPFFTTKNVKGTGLGLSVAYGIVTRHRGVIEVDSAPGRGTEFLLRFPAGAVERPAEPPLAAGPRPTLRCLCVDDEEPVLCVLADLLRAMGQEVRTALGGPAGLAALEQQRFDVVFSDLGMPDVNGWELALAVKARQPDAAVVLVTGWGHQVEGGTAQAHGVDVVMPKPFSFEDVERVLRRLPDLMEGRAAA</sequence>
<dbReference type="InterPro" id="IPR001789">
    <property type="entry name" value="Sig_transdc_resp-reg_receiver"/>
</dbReference>
<dbReference type="EC" id="2.7.13.3" evidence="2"/>
<evidence type="ECO:0000256" key="6">
    <source>
        <dbReference type="PROSITE-ProRule" id="PRU00169"/>
    </source>
</evidence>
<dbReference type="InterPro" id="IPR003661">
    <property type="entry name" value="HisK_dim/P_dom"/>
</dbReference>
<feature type="domain" description="Histidine kinase" evidence="7">
    <location>
        <begin position="430"/>
        <end position="643"/>
    </location>
</feature>
<keyword evidence="3 6" id="KW-0597">Phosphoprotein</keyword>
<reference evidence="10" key="1">
    <citation type="journal article" date="2020" name="mSystems">
        <title>Genome- and Community-Level Interaction Insights into Carbon Utilization and Element Cycling Functions of Hydrothermarchaeota in Hydrothermal Sediment.</title>
        <authorList>
            <person name="Zhou Z."/>
            <person name="Liu Y."/>
            <person name="Xu W."/>
            <person name="Pan J."/>
            <person name="Luo Z.H."/>
            <person name="Li M."/>
        </authorList>
    </citation>
    <scope>NUCLEOTIDE SEQUENCE [LARGE SCALE GENOMIC DNA]</scope>
    <source>
        <strain evidence="10">SpSt-381</strain>
    </source>
</reference>
<keyword evidence="5" id="KW-0418">Kinase</keyword>
<dbReference type="SMART" id="SM00065">
    <property type="entry name" value="GAF"/>
    <property type="match status" value="1"/>
</dbReference>
<dbReference type="Pfam" id="PF00512">
    <property type="entry name" value="HisKA"/>
    <property type="match status" value="1"/>
</dbReference>
<organism evidence="10">
    <name type="scientific">Eiseniibacteriota bacterium</name>
    <dbReference type="NCBI Taxonomy" id="2212470"/>
    <lineage>
        <taxon>Bacteria</taxon>
        <taxon>Candidatus Eiseniibacteriota</taxon>
    </lineage>
</organism>
<evidence type="ECO:0000259" key="7">
    <source>
        <dbReference type="PROSITE" id="PS50109"/>
    </source>
</evidence>
<dbReference type="InterPro" id="IPR036890">
    <property type="entry name" value="HATPase_C_sf"/>
</dbReference>
<evidence type="ECO:0000256" key="3">
    <source>
        <dbReference type="ARBA" id="ARBA00022553"/>
    </source>
</evidence>
<dbReference type="Gene3D" id="3.30.565.10">
    <property type="entry name" value="Histidine kinase-like ATPase, C-terminal domain"/>
    <property type="match status" value="1"/>
</dbReference>
<dbReference type="PROSITE" id="PS50112">
    <property type="entry name" value="PAS"/>
    <property type="match status" value="1"/>
</dbReference>
<feature type="modified residue" description="4-aspartylphosphate" evidence="6">
    <location>
        <position position="710"/>
    </location>
</feature>
<dbReference type="Gene3D" id="3.30.450.40">
    <property type="match status" value="1"/>
</dbReference>
<evidence type="ECO:0000313" key="10">
    <source>
        <dbReference type="EMBL" id="HGZ43253.1"/>
    </source>
</evidence>
<dbReference type="EMBL" id="DSQF01000016">
    <property type="protein sequence ID" value="HGZ43253.1"/>
    <property type="molecule type" value="Genomic_DNA"/>
</dbReference>
<dbReference type="PANTHER" id="PTHR43065">
    <property type="entry name" value="SENSOR HISTIDINE KINASE"/>
    <property type="match status" value="1"/>
</dbReference>
<evidence type="ECO:0000256" key="2">
    <source>
        <dbReference type="ARBA" id="ARBA00012438"/>
    </source>
</evidence>
<gene>
    <name evidence="10" type="ORF">ENR23_07485</name>
</gene>
<dbReference type="InterPro" id="IPR011006">
    <property type="entry name" value="CheY-like_superfamily"/>
</dbReference>
<evidence type="ECO:0000259" key="8">
    <source>
        <dbReference type="PROSITE" id="PS50110"/>
    </source>
</evidence>
<dbReference type="Pfam" id="PF02518">
    <property type="entry name" value="HATPase_c"/>
    <property type="match status" value="1"/>
</dbReference>
<proteinExistence type="predicted"/>
<dbReference type="PANTHER" id="PTHR43065:SF42">
    <property type="entry name" value="TWO-COMPONENT SENSOR PPRA"/>
    <property type="match status" value="1"/>
</dbReference>
<dbReference type="InterPro" id="IPR004358">
    <property type="entry name" value="Sig_transdc_His_kin-like_C"/>
</dbReference>
<dbReference type="Gene3D" id="1.10.287.130">
    <property type="match status" value="1"/>
</dbReference>
<dbReference type="InterPro" id="IPR029016">
    <property type="entry name" value="GAF-like_dom_sf"/>
</dbReference>
<dbReference type="SUPFAM" id="SSF55781">
    <property type="entry name" value="GAF domain-like"/>
    <property type="match status" value="1"/>
</dbReference>
<evidence type="ECO:0000256" key="1">
    <source>
        <dbReference type="ARBA" id="ARBA00000085"/>
    </source>
</evidence>
<dbReference type="SUPFAM" id="SSF47384">
    <property type="entry name" value="Homodimeric domain of signal transducing histidine kinase"/>
    <property type="match status" value="1"/>
</dbReference>
<dbReference type="CDD" id="cd00082">
    <property type="entry name" value="HisKA"/>
    <property type="match status" value="1"/>
</dbReference>
<dbReference type="SUPFAM" id="SSF52172">
    <property type="entry name" value="CheY-like"/>
    <property type="match status" value="1"/>
</dbReference>
<protein>
    <recommendedName>
        <fullName evidence="2">histidine kinase</fullName>
        <ecNumber evidence="2">2.7.13.3</ecNumber>
    </recommendedName>
</protein>
<dbReference type="GO" id="GO:0000155">
    <property type="term" value="F:phosphorelay sensor kinase activity"/>
    <property type="evidence" value="ECO:0007669"/>
    <property type="project" value="InterPro"/>
</dbReference>
<dbReference type="Pfam" id="PF00072">
    <property type="entry name" value="Response_reg"/>
    <property type="match status" value="1"/>
</dbReference>
<feature type="domain" description="Response regulatory" evidence="8">
    <location>
        <begin position="661"/>
        <end position="775"/>
    </location>
</feature>
<name>A0A832MMS5_UNCEI</name>
<dbReference type="SMART" id="SM00388">
    <property type="entry name" value="HisKA"/>
    <property type="match status" value="1"/>
</dbReference>
<dbReference type="InterPro" id="IPR036097">
    <property type="entry name" value="HisK_dim/P_sf"/>
</dbReference>
<dbReference type="SMART" id="SM00448">
    <property type="entry name" value="REC"/>
    <property type="match status" value="1"/>
</dbReference>
<dbReference type="Pfam" id="PF08448">
    <property type="entry name" value="PAS_4"/>
    <property type="match status" value="1"/>
</dbReference>
<comment type="caution">
    <text evidence="10">The sequence shown here is derived from an EMBL/GenBank/DDBJ whole genome shotgun (WGS) entry which is preliminary data.</text>
</comment>